<dbReference type="Gene3D" id="3.40.50.2000">
    <property type="entry name" value="Glycogen Phosphorylase B"/>
    <property type="match status" value="2"/>
</dbReference>
<dbReference type="PANTHER" id="PTHR12526:SF636">
    <property type="entry name" value="BLL3647 PROTEIN"/>
    <property type="match status" value="1"/>
</dbReference>
<dbReference type="EMBL" id="JBHRYJ010000001">
    <property type="protein sequence ID" value="MFC3674004.1"/>
    <property type="molecule type" value="Genomic_DNA"/>
</dbReference>
<name>A0ABV7V976_9PROT</name>
<evidence type="ECO:0000313" key="3">
    <source>
        <dbReference type="Proteomes" id="UP001595711"/>
    </source>
</evidence>
<feature type="domain" description="Glycosyl transferase family 1" evidence="1">
    <location>
        <begin position="219"/>
        <end position="388"/>
    </location>
</feature>
<reference evidence="3" key="1">
    <citation type="journal article" date="2019" name="Int. J. Syst. Evol. Microbiol.">
        <title>The Global Catalogue of Microorganisms (GCM) 10K type strain sequencing project: providing services to taxonomists for standard genome sequencing and annotation.</title>
        <authorList>
            <consortium name="The Broad Institute Genomics Platform"/>
            <consortium name="The Broad Institute Genome Sequencing Center for Infectious Disease"/>
            <person name="Wu L."/>
            <person name="Ma J."/>
        </authorList>
    </citation>
    <scope>NUCLEOTIDE SEQUENCE [LARGE SCALE GENOMIC DNA]</scope>
    <source>
        <strain evidence="3">KCTC 42182</strain>
    </source>
</reference>
<accession>A0ABV7V976</accession>
<sequence>MSSTPPEPVAFVLKGYPRLSETFIAQEIAALEARGLDILIVSLRHPTDRKQHPLHDRIRAPILYLPEYLYQQPLRVLRAWWKLRRQPAYRQVWQSWWRDLRRDLTPNRGRRFGQALVLAAELPAQYRRLHAHFIHTPGSVARYAAALLGLSWSASAHARDIWITPDWEKREKLADCSWVATCTAHNMTHLSALGGPDKVSLAYHGLDFDRFPAPQRRPARRDGQDPTEPVRLLSVGRAVEKKGFDILLEALARLSRDLFWTFTHIGGGPLLPDLKQQAQQLGIADRVTWLGAQAQDEVLAAYRGADAFALACRRDRDGDMDGLPNVLMEAQSQGLPCAATAISAIPELVVDGETGLLVPPDDIEAMSVVLNRLIVDPALRDRLGQAGAARVRRDFAMQAGIDLLARRFGLQA</sequence>
<evidence type="ECO:0000313" key="2">
    <source>
        <dbReference type="EMBL" id="MFC3674004.1"/>
    </source>
</evidence>
<keyword evidence="2" id="KW-0808">Transferase</keyword>
<organism evidence="2 3">
    <name type="scientific">Ferrovibrio xuzhouensis</name>
    <dbReference type="NCBI Taxonomy" id="1576914"/>
    <lineage>
        <taxon>Bacteria</taxon>
        <taxon>Pseudomonadati</taxon>
        <taxon>Pseudomonadota</taxon>
        <taxon>Alphaproteobacteria</taxon>
        <taxon>Rhodospirillales</taxon>
        <taxon>Rhodospirillaceae</taxon>
        <taxon>Ferrovibrio</taxon>
    </lineage>
</organism>
<protein>
    <submittedName>
        <fullName evidence="2">Glycosyltransferase</fullName>
        <ecNumber evidence="2">2.4.-.-</ecNumber>
    </submittedName>
</protein>
<proteinExistence type="predicted"/>
<dbReference type="EC" id="2.4.-.-" evidence="2"/>
<gene>
    <name evidence="2" type="ORF">ACFOOQ_00510</name>
</gene>
<keyword evidence="3" id="KW-1185">Reference proteome</keyword>
<dbReference type="Proteomes" id="UP001595711">
    <property type="component" value="Unassembled WGS sequence"/>
</dbReference>
<dbReference type="GO" id="GO:0016757">
    <property type="term" value="F:glycosyltransferase activity"/>
    <property type="evidence" value="ECO:0007669"/>
    <property type="project" value="UniProtKB-KW"/>
</dbReference>
<keyword evidence="2" id="KW-0328">Glycosyltransferase</keyword>
<dbReference type="InterPro" id="IPR001296">
    <property type="entry name" value="Glyco_trans_1"/>
</dbReference>
<comment type="caution">
    <text evidence="2">The sequence shown here is derived from an EMBL/GenBank/DDBJ whole genome shotgun (WGS) entry which is preliminary data.</text>
</comment>
<evidence type="ECO:0000259" key="1">
    <source>
        <dbReference type="Pfam" id="PF00534"/>
    </source>
</evidence>
<dbReference type="SUPFAM" id="SSF53756">
    <property type="entry name" value="UDP-Glycosyltransferase/glycogen phosphorylase"/>
    <property type="match status" value="1"/>
</dbReference>
<dbReference type="PANTHER" id="PTHR12526">
    <property type="entry name" value="GLYCOSYLTRANSFERASE"/>
    <property type="match status" value="1"/>
</dbReference>
<dbReference type="Pfam" id="PF00534">
    <property type="entry name" value="Glycos_transf_1"/>
    <property type="match status" value="1"/>
</dbReference>
<dbReference type="RefSeq" id="WP_379720150.1">
    <property type="nucleotide sequence ID" value="NZ_JBHRYJ010000001.1"/>
</dbReference>